<dbReference type="Pfam" id="PF13905">
    <property type="entry name" value="Thioredoxin_8"/>
    <property type="match status" value="1"/>
</dbReference>
<dbReference type="Proteomes" id="UP000230167">
    <property type="component" value="Unassembled WGS sequence"/>
</dbReference>
<protein>
    <submittedName>
        <fullName evidence="3">Alkyl hydroperoxide reductase</fullName>
    </submittedName>
</protein>
<dbReference type="InterPro" id="IPR013766">
    <property type="entry name" value="Thioredoxin_domain"/>
</dbReference>
<evidence type="ECO:0000259" key="2">
    <source>
        <dbReference type="PROSITE" id="PS51352"/>
    </source>
</evidence>
<dbReference type="InterPro" id="IPR036249">
    <property type="entry name" value="Thioredoxin-like_sf"/>
</dbReference>
<dbReference type="PROSITE" id="PS51352">
    <property type="entry name" value="THIOREDOXIN_2"/>
    <property type="match status" value="1"/>
</dbReference>
<feature type="domain" description="Thioredoxin" evidence="2">
    <location>
        <begin position="10"/>
        <end position="168"/>
    </location>
</feature>
<dbReference type="AlphaFoldDB" id="A0A2J0UBW7"/>
<keyword evidence="1" id="KW-0732">Signal</keyword>
<dbReference type="GO" id="GO:0031397">
    <property type="term" value="P:negative regulation of protein ubiquitination"/>
    <property type="evidence" value="ECO:0007669"/>
    <property type="project" value="TreeGrafter"/>
</dbReference>
<comment type="caution">
    <text evidence="3">The sequence shown here is derived from an EMBL/GenBank/DDBJ whole genome shotgun (WGS) entry which is preliminary data.</text>
</comment>
<dbReference type="Gene3D" id="3.40.30.10">
    <property type="entry name" value="Glutaredoxin"/>
    <property type="match status" value="1"/>
</dbReference>
<accession>A0A2J0UBW7</accession>
<dbReference type="EMBL" id="NEQV01000003">
    <property type="protein sequence ID" value="PJL28929.1"/>
    <property type="molecule type" value="Genomic_DNA"/>
</dbReference>
<organism evidence="3 4">
    <name type="scientific">Stenotrophomonas maltophilia</name>
    <name type="common">Pseudomonas maltophilia</name>
    <name type="synonym">Xanthomonas maltophilia</name>
    <dbReference type="NCBI Taxonomy" id="40324"/>
    <lineage>
        <taxon>Bacteria</taxon>
        <taxon>Pseudomonadati</taxon>
        <taxon>Pseudomonadota</taxon>
        <taxon>Gammaproteobacteria</taxon>
        <taxon>Lysobacterales</taxon>
        <taxon>Lysobacteraceae</taxon>
        <taxon>Stenotrophomonas</taxon>
        <taxon>Stenotrophomonas maltophilia group</taxon>
    </lineage>
</organism>
<feature type="chain" id="PRO_5014372300" evidence="1">
    <location>
        <begin position="24"/>
        <end position="193"/>
    </location>
</feature>
<evidence type="ECO:0000313" key="4">
    <source>
        <dbReference type="Proteomes" id="UP000230167"/>
    </source>
</evidence>
<feature type="signal peptide" evidence="1">
    <location>
        <begin position="1"/>
        <end position="23"/>
    </location>
</feature>
<dbReference type="GO" id="GO:0004791">
    <property type="term" value="F:thioredoxin-disulfide reductase (NADPH) activity"/>
    <property type="evidence" value="ECO:0007669"/>
    <property type="project" value="TreeGrafter"/>
</dbReference>
<dbReference type="OrthoDB" id="9812978at2"/>
<dbReference type="PANTHER" id="PTHR46472">
    <property type="entry name" value="NUCLEOREDOXIN"/>
    <property type="match status" value="1"/>
</dbReference>
<sequence length="193" mass="21317">MRSEALRTLLLAGALLLAVPAMATDLHAQVSASLMRPEQRSLRPMQWSPPPELVALYFGADWCAPCHAFVPTLRSVRDALREAGADTEVVYVSLDESEAALRRYMHAQDMPWPVLDPRRAARMPALQALAGLGPPNLVLIDANGKVLANGWHGRRYEGLQPVLKEWTKHACAQQQARCPTGLQGHANKSRFPR</sequence>
<reference evidence="3 4" key="1">
    <citation type="journal article" date="2017" name="Front. Microbiol.">
        <title>Double-Face Meets the Bacterial World: The Opportunistic Pathogen Stenotrophomonas maltophilia.</title>
        <authorList>
            <person name="Lira F."/>
            <person name="Berg G."/>
            <person name="Martinez J.L."/>
        </authorList>
    </citation>
    <scope>NUCLEOTIDE SEQUENCE [LARGE SCALE GENOMIC DNA]</scope>
    <source>
        <strain evidence="3 4">EA1</strain>
    </source>
</reference>
<gene>
    <name evidence="3" type="ORF">B9Y64_11370</name>
</gene>
<dbReference type="InterPro" id="IPR012336">
    <property type="entry name" value="Thioredoxin-like_fold"/>
</dbReference>
<dbReference type="RefSeq" id="WP_100440795.1">
    <property type="nucleotide sequence ID" value="NZ_CBCPIZ010000032.1"/>
</dbReference>
<dbReference type="PANTHER" id="PTHR46472:SF1">
    <property type="entry name" value="NUCLEOREDOXIN"/>
    <property type="match status" value="1"/>
</dbReference>
<name>A0A2J0UBW7_STEMA</name>
<proteinExistence type="predicted"/>
<dbReference type="GO" id="GO:0030178">
    <property type="term" value="P:negative regulation of Wnt signaling pathway"/>
    <property type="evidence" value="ECO:0007669"/>
    <property type="project" value="TreeGrafter"/>
</dbReference>
<evidence type="ECO:0000313" key="3">
    <source>
        <dbReference type="EMBL" id="PJL28929.1"/>
    </source>
</evidence>
<evidence type="ECO:0000256" key="1">
    <source>
        <dbReference type="SAM" id="SignalP"/>
    </source>
</evidence>
<dbReference type="SUPFAM" id="SSF52833">
    <property type="entry name" value="Thioredoxin-like"/>
    <property type="match status" value="1"/>
</dbReference>